<dbReference type="EMBL" id="SSFD01000340">
    <property type="protein sequence ID" value="TXH79610.1"/>
    <property type="molecule type" value="Genomic_DNA"/>
</dbReference>
<evidence type="ECO:0000256" key="1">
    <source>
        <dbReference type="SAM" id="Phobius"/>
    </source>
</evidence>
<feature type="transmembrane region" description="Helical" evidence="1">
    <location>
        <begin position="6"/>
        <end position="22"/>
    </location>
</feature>
<evidence type="ECO:0000313" key="2">
    <source>
        <dbReference type="EMBL" id="ACR01065.1"/>
    </source>
</evidence>
<dbReference type="KEGG" id="tmz:Tmz1t_2463"/>
<dbReference type="STRING" id="85643.Tmz1t_2463"/>
<reference evidence="3 5" key="3">
    <citation type="submission" date="2018-09" db="EMBL/GenBank/DDBJ databases">
        <title>Metagenome Assembled Genomes from an Advanced Water Purification Facility.</title>
        <authorList>
            <person name="Stamps B.W."/>
            <person name="Spear J.R."/>
        </authorList>
    </citation>
    <scope>NUCLEOTIDE SEQUENCE [LARGE SCALE GENOMIC DNA]</scope>
    <source>
        <strain evidence="3">Bin_27_1</strain>
    </source>
</reference>
<accession>A0A5C7S7H1</accession>
<dbReference type="HOGENOM" id="CLU_2385151_0_0_4"/>
<dbReference type="Proteomes" id="UP000321192">
    <property type="component" value="Unassembled WGS sequence"/>
</dbReference>
<sequence>MSDFPLPILFIMAVFFTMWLILRKFHRIEQRKRALPELNAYLYANNQTEPRCSACESTEFKDEGLSHGKDERRIVSCAKCDTLLYRIVPPERAE</sequence>
<dbReference type="RefSeq" id="WP_004321819.1">
    <property type="nucleotide sequence ID" value="NC_011662.2"/>
</dbReference>
<keyword evidence="1" id="KW-0812">Transmembrane</keyword>
<dbReference type="AlphaFoldDB" id="C4K9I9"/>
<evidence type="ECO:0000313" key="3">
    <source>
        <dbReference type="EMBL" id="TXH79610.1"/>
    </source>
</evidence>
<reference evidence="2 4" key="2">
    <citation type="journal article" date="2012" name="Stand. Genomic Sci.">
        <title>Complete genome sequence of Thauera aminoaromatica strain MZ1T.</title>
        <authorList>
            <person name="Jiang K."/>
            <person name="Sanseverino J."/>
            <person name="Chauhan A."/>
            <person name="Lucas S."/>
            <person name="Copeland A."/>
            <person name="Lapidus A."/>
            <person name="Del Rio T.G."/>
            <person name="Dalin E."/>
            <person name="Tice H."/>
            <person name="Bruce D."/>
            <person name="Goodwin L."/>
            <person name="Pitluck S."/>
            <person name="Sims D."/>
            <person name="Brettin T."/>
            <person name="Detter J.C."/>
            <person name="Han C."/>
            <person name="Chang Y.J."/>
            <person name="Larimer F."/>
            <person name="Land M."/>
            <person name="Hauser L."/>
            <person name="Kyrpides N.C."/>
            <person name="Mikhailova N."/>
            <person name="Moser S."/>
            <person name="Jegier P."/>
            <person name="Close D."/>
            <person name="Debruyn J.M."/>
            <person name="Wang Y."/>
            <person name="Layton A.C."/>
            <person name="Allen M.S."/>
            <person name="Sayler G.S."/>
        </authorList>
    </citation>
    <scope>NUCLEOTIDE SEQUENCE [LARGE SCALE GENOMIC DNA]</scope>
    <source>
        <strain evidence="2 4">MZ1T</strain>
    </source>
</reference>
<keyword evidence="1" id="KW-1133">Transmembrane helix</keyword>
<dbReference type="EMBL" id="CP001281">
    <property type="protein sequence ID" value="ACR01065.1"/>
    <property type="molecule type" value="Genomic_DNA"/>
</dbReference>
<reference evidence="4" key="1">
    <citation type="submission" date="2009-05" db="EMBL/GenBank/DDBJ databases">
        <title>Complete sequence of chromosome of Thauera sp. MZ1T.</title>
        <authorList>
            <consortium name="US DOE Joint Genome Institute"/>
            <person name="Lucas S."/>
            <person name="Copeland A."/>
            <person name="Lapidus A."/>
            <person name="Glavina del Rio T."/>
            <person name="Dalin E."/>
            <person name="Tice H."/>
            <person name="Bruce D."/>
            <person name="Goodwin L."/>
            <person name="Pitluck S."/>
            <person name="Sims D."/>
            <person name="Brettin T."/>
            <person name="Detter J.C."/>
            <person name="Han C."/>
            <person name="Larimer F."/>
            <person name="Land M."/>
            <person name="Hauser L."/>
            <person name="Kyrpides N."/>
            <person name="Mikhailova N."/>
            <person name="Sayler G.S."/>
        </authorList>
    </citation>
    <scope>NUCLEOTIDE SEQUENCE [LARGE SCALE GENOMIC DNA]</scope>
    <source>
        <strain evidence="4">MZ1T</strain>
    </source>
</reference>
<proteinExistence type="predicted"/>
<gene>
    <name evidence="2" type="ordered locus">Tmz1t_2463</name>
    <name evidence="3" type="ORF">E6Q80_20055</name>
</gene>
<organism evidence="2 4">
    <name type="scientific">Thauera aminoaromatica</name>
    <dbReference type="NCBI Taxonomy" id="164330"/>
    <lineage>
        <taxon>Bacteria</taxon>
        <taxon>Pseudomonadati</taxon>
        <taxon>Pseudomonadota</taxon>
        <taxon>Betaproteobacteria</taxon>
        <taxon>Rhodocyclales</taxon>
        <taxon>Zoogloeaceae</taxon>
        <taxon>Thauera</taxon>
    </lineage>
</organism>
<evidence type="ECO:0000313" key="4">
    <source>
        <dbReference type="Proteomes" id="UP000002186"/>
    </source>
</evidence>
<dbReference type="Proteomes" id="UP000002186">
    <property type="component" value="Chromosome"/>
</dbReference>
<keyword evidence="4" id="KW-1185">Reference proteome</keyword>
<name>C4K9I9_THASP</name>
<accession>C4K9I9</accession>
<protein>
    <submittedName>
        <fullName evidence="2">Uncharacterized protein</fullName>
    </submittedName>
</protein>
<dbReference type="OrthoDB" id="8527395at2"/>
<keyword evidence="1" id="KW-0472">Membrane</keyword>
<evidence type="ECO:0000313" key="5">
    <source>
        <dbReference type="Proteomes" id="UP000321192"/>
    </source>
</evidence>